<dbReference type="Pfam" id="PF05762">
    <property type="entry name" value="VWA_CoxE"/>
    <property type="match status" value="1"/>
</dbReference>
<dbReference type="AlphaFoldDB" id="A0A3D9ZP07"/>
<dbReference type="EMBL" id="QUMQ01000001">
    <property type="protein sequence ID" value="REF98985.1"/>
    <property type="molecule type" value="Genomic_DNA"/>
</dbReference>
<sequence>MTSVEDHLFQFLRGLHLEGVRVPANKQGEFFAGIQTLAPSTTGQLYWVGAATLVTSEPDLRAYDEVFRRFFGSPATLVVDEPSAEESETETAASEGEGAGDALVVGPPGGSGLAAAHASQDAVRRFAATTPRAHELIRQLCRELPAAVPTTRSRRHRSGGRRQRVDLRAIYLDSRRTHGEIMRLHWRHRPTRERRVLLLVDVSGSMKQYSPDYLRFAYAVVATCPQAEVFTFGTRLTRVTATLRVPDVDAALAALAQVVLDADGGTLIGPSLHAFLDQFASMARGALVLVLSDGLERGDCTAMVAAVRRLSLLAHQLTWWSPLACDPDYRPLTRGMAAVRADLDALTGVDDLATALAAVRARFARTPGKGVHV</sequence>
<proteinExistence type="predicted"/>
<keyword evidence="3" id="KW-1185">Reference proteome</keyword>
<dbReference type="RefSeq" id="WP_116070208.1">
    <property type="nucleotide sequence ID" value="NZ_BONB01000004.1"/>
</dbReference>
<dbReference type="InterPro" id="IPR008912">
    <property type="entry name" value="Uncharacterised_CoxE"/>
</dbReference>
<dbReference type="SUPFAM" id="SSF53300">
    <property type="entry name" value="vWA-like"/>
    <property type="match status" value="1"/>
</dbReference>
<dbReference type="Proteomes" id="UP000256913">
    <property type="component" value="Unassembled WGS sequence"/>
</dbReference>
<dbReference type="InterPro" id="IPR036465">
    <property type="entry name" value="vWFA_dom_sf"/>
</dbReference>
<dbReference type="PANTHER" id="PTHR39338:SF6">
    <property type="entry name" value="BLL5662 PROTEIN"/>
    <property type="match status" value="1"/>
</dbReference>
<name>A0A3D9ZP07_9ACTN</name>
<reference evidence="2 3" key="1">
    <citation type="submission" date="2018-08" db="EMBL/GenBank/DDBJ databases">
        <title>Sequencing the genomes of 1000 actinobacteria strains.</title>
        <authorList>
            <person name="Klenk H.-P."/>
        </authorList>
    </citation>
    <scope>NUCLEOTIDE SEQUENCE [LARGE SCALE GENOMIC DNA]</scope>
    <source>
        <strain evidence="2 3">DSM 44099</strain>
    </source>
</reference>
<evidence type="ECO:0000313" key="3">
    <source>
        <dbReference type="Proteomes" id="UP000256913"/>
    </source>
</evidence>
<evidence type="ECO:0000313" key="2">
    <source>
        <dbReference type="EMBL" id="REF98985.1"/>
    </source>
</evidence>
<organism evidence="2 3">
    <name type="scientific">Asanoa ferruginea</name>
    <dbReference type="NCBI Taxonomy" id="53367"/>
    <lineage>
        <taxon>Bacteria</taxon>
        <taxon>Bacillati</taxon>
        <taxon>Actinomycetota</taxon>
        <taxon>Actinomycetes</taxon>
        <taxon>Micromonosporales</taxon>
        <taxon>Micromonosporaceae</taxon>
        <taxon>Asanoa</taxon>
    </lineage>
</organism>
<dbReference type="Gene3D" id="3.40.50.410">
    <property type="entry name" value="von Willebrand factor, type A domain"/>
    <property type="match status" value="1"/>
</dbReference>
<comment type="caution">
    <text evidence="2">The sequence shown here is derived from an EMBL/GenBank/DDBJ whole genome shotgun (WGS) entry which is preliminary data.</text>
</comment>
<dbReference type="OrthoDB" id="9790469at2"/>
<evidence type="ECO:0008006" key="4">
    <source>
        <dbReference type="Google" id="ProtNLM"/>
    </source>
</evidence>
<dbReference type="CDD" id="cd00198">
    <property type="entry name" value="vWFA"/>
    <property type="match status" value="1"/>
</dbReference>
<gene>
    <name evidence="2" type="ORF">DFJ67_5011</name>
</gene>
<accession>A0A3D9ZP07</accession>
<evidence type="ECO:0000256" key="1">
    <source>
        <dbReference type="SAM" id="MobiDB-lite"/>
    </source>
</evidence>
<dbReference type="PANTHER" id="PTHR39338">
    <property type="entry name" value="BLL5662 PROTEIN-RELATED"/>
    <property type="match status" value="1"/>
</dbReference>
<protein>
    <recommendedName>
        <fullName evidence="4">VWFA domain-containing protein</fullName>
    </recommendedName>
</protein>
<feature type="region of interest" description="Disordered" evidence="1">
    <location>
        <begin position="80"/>
        <end position="116"/>
    </location>
</feature>